<keyword evidence="5" id="KW-0634">PQQ</keyword>
<dbReference type="Proteomes" id="UP000250235">
    <property type="component" value="Unassembled WGS sequence"/>
</dbReference>
<dbReference type="Gene3D" id="2.120.10.30">
    <property type="entry name" value="TolB, C-terminal domain"/>
    <property type="match status" value="1"/>
</dbReference>
<evidence type="ECO:0000313" key="14">
    <source>
        <dbReference type="Proteomes" id="UP000250235"/>
    </source>
</evidence>
<keyword evidence="7" id="KW-0472">Membrane</keyword>
<comment type="cofactor">
    <cofactor evidence="1">
        <name>pyrroloquinoline quinone</name>
        <dbReference type="ChEBI" id="CHEBI:58442"/>
    </cofactor>
</comment>
<sequence>MGGGVRFIILLFLVLLHFLDISVALPLCTDSRAPYVPNYRAAFCAYNETTCCNYAKNMQLKQQLSSMNVSDPECASLVKSILCARCDPFSAELFRIGSVPRQVPVLCNSTISQDSSQSLQAANNFCSTVWNTCQNVSILNSPFSASLQGRGGAPTNSSSTKLTDLWQSQSDFCDAFGGASDVGRSCFAGEPVTLNSTGIPSPPNGICLEKIGNGSYLNMVAHPDGSNRAFFSNQQGVIWLATIPEGVSGGTLELDETRPFLDLTDEVHSDTEFGLLGIAFHPKFLENGRFFASFSCDKANGPNCDGRCACNSDVNCDPSKLTPDNGADPCRYQSVIAEFTANGSASQPSMASRANPSEVRRIFTMGLPFRAHHAGQILFGPNDGYLYFMMGDGGGPDDPYNFAQNRKSLLGKIMRFDIDKTSSSDEVDQLGLWGNYTIPVDNPYAKVKGLAKEIWALGLRNPWRCSFDSTRPSYFMCADVGQDHFEEVDLITKEGNYGWRVYEGPYLFTPTQSPGGNTTPYSIKAIFPVMGYNHSEPNMNERSASITGGYFYRSTTDPCLYGKYVYTDLYSGSIWVGSENPIDSGKFVSDKISFNCAHDSPINCSFSAGNPLPELSYRFSFGEDNNKDVYLLTNSGVYRIVRASRCNYICTKETTSIPASPAPVSSPRSHEGFSRDPYSTFVVLTSFLCLIFMNYHLL</sequence>
<proteinExistence type="inferred from homology"/>
<evidence type="ECO:0000256" key="11">
    <source>
        <dbReference type="SAM" id="SignalP"/>
    </source>
</evidence>
<keyword evidence="6" id="KW-0560">Oxidoreductase</keyword>
<dbReference type="EMBL" id="KV007597">
    <property type="protein sequence ID" value="KZV31261.1"/>
    <property type="molecule type" value="Genomic_DNA"/>
</dbReference>
<evidence type="ECO:0000256" key="4">
    <source>
        <dbReference type="ARBA" id="ARBA00022729"/>
    </source>
</evidence>
<dbReference type="InterPro" id="IPR012938">
    <property type="entry name" value="Glc/Sorbosone_DH"/>
</dbReference>
<dbReference type="PANTHER" id="PTHR19328">
    <property type="entry name" value="HEDGEHOG-INTERACTING PROTEIN"/>
    <property type="match status" value="1"/>
</dbReference>
<evidence type="ECO:0000256" key="9">
    <source>
        <dbReference type="ARBA" id="ARBA00023288"/>
    </source>
</evidence>
<keyword evidence="4 11" id="KW-0732">Signal</keyword>
<keyword evidence="14" id="KW-1185">Reference proteome</keyword>
<gene>
    <name evidence="13" type="ORF">F511_13055</name>
</gene>
<dbReference type="OrthoDB" id="10266706at2759"/>
<dbReference type="PANTHER" id="PTHR19328:SF13">
    <property type="entry name" value="HIPL1 PROTEIN"/>
    <property type="match status" value="1"/>
</dbReference>
<evidence type="ECO:0000256" key="6">
    <source>
        <dbReference type="ARBA" id="ARBA00023002"/>
    </source>
</evidence>
<dbReference type="Pfam" id="PF07995">
    <property type="entry name" value="GSDH"/>
    <property type="match status" value="1"/>
</dbReference>
<feature type="chain" id="PRO_5016307018" description="Glucose/Sorbosone dehydrogenase domain-containing protein" evidence="11">
    <location>
        <begin position="25"/>
        <end position="698"/>
    </location>
</feature>
<feature type="signal peptide" evidence="11">
    <location>
        <begin position="1"/>
        <end position="24"/>
    </location>
</feature>
<comment type="subcellular location">
    <subcellularLocation>
        <location evidence="2">Cell membrane</location>
        <topology evidence="2">Lipid-anchor</topology>
    </subcellularLocation>
</comment>
<reference evidence="13 14" key="1">
    <citation type="journal article" date="2015" name="Proc. Natl. Acad. Sci. U.S.A.">
        <title>The resurrection genome of Boea hygrometrica: A blueprint for survival of dehydration.</title>
        <authorList>
            <person name="Xiao L."/>
            <person name="Yang G."/>
            <person name="Zhang L."/>
            <person name="Yang X."/>
            <person name="Zhao S."/>
            <person name="Ji Z."/>
            <person name="Zhou Q."/>
            <person name="Hu M."/>
            <person name="Wang Y."/>
            <person name="Chen M."/>
            <person name="Xu Y."/>
            <person name="Jin H."/>
            <person name="Xiao X."/>
            <person name="Hu G."/>
            <person name="Bao F."/>
            <person name="Hu Y."/>
            <person name="Wan P."/>
            <person name="Li L."/>
            <person name="Deng X."/>
            <person name="Kuang T."/>
            <person name="Xiang C."/>
            <person name="Zhu J.K."/>
            <person name="Oliver M.J."/>
            <person name="He Y."/>
        </authorList>
    </citation>
    <scope>NUCLEOTIDE SEQUENCE [LARGE SCALE GENOMIC DNA]</scope>
    <source>
        <strain evidence="14">cv. XS01</strain>
    </source>
</reference>
<dbReference type="InterPro" id="IPR011041">
    <property type="entry name" value="Quinoprot_gluc/sorb_DH_b-prop"/>
</dbReference>
<evidence type="ECO:0000256" key="1">
    <source>
        <dbReference type="ARBA" id="ARBA00001931"/>
    </source>
</evidence>
<evidence type="ECO:0000256" key="3">
    <source>
        <dbReference type="ARBA" id="ARBA00022475"/>
    </source>
</evidence>
<accession>A0A2Z7BGZ6</accession>
<protein>
    <recommendedName>
        <fullName evidence="12">Glucose/Sorbosone dehydrogenase domain-containing protein</fullName>
    </recommendedName>
</protein>
<keyword evidence="8" id="KW-0325">Glycoprotein</keyword>
<evidence type="ECO:0000256" key="8">
    <source>
        <dbReference type="ARBA" id="ARBA00023180"/>
    </source>
</evidence>
<evidence type="ECO:0000256" key="2">
    <source>
        <dbReference type="ARBA" id="ARBA00004193"/>
    </source>
</evidence>
<dbReference type="GO" id="GO:0016491">
    <property type="term" value="F:oxidoreductase activity"/>
    <property type="evidence" value="ECO:0007669"/>
    <property type="project" value="UniProtKB-KW"/>
</dbReference>
<comment type="similarity">
    <text evidence="10">Belongs to the PQQ oxidoreductase GdhB family.</text>
</comment>
<dbReference type="GO" id="GO:0005886">
    <property type="term" value="C:plasma membrane"/>
    <property type="evidence" value="ECO:0007669"/>
    <property type="project" value="UniProtKB-SubCell"/>
</dbReference>
<evidence type="ECO:0000313" key="13">
    <source>
        <dbReference type="EMBL" id="KZV31261.1"/>
    </source>
</evidence>
<dbReference type="InterPro" id="IPR011042">
    <property type="entry name" value="6-blade_b-propeller_TolB-like"/>
</dbReference>
<keyword evidence="9" id="KW-0449">Lipoprotein</keyword>
<name>A0A2Z7BGZ6_9LAMI</name>
<dbReference type="AlphaFoldDB" id="A0A2Z7BGZ6"/>
<evidence type="ECO:0000256" key="7">
    <source>
        <dbReference type="ARBA" id="ARBA00023136"/>
    </source>
</evidence>
<organism evidence="13 14">
    <name type="scientific">Dorcoceras hygrometricum</name>
    <dbReference type="NCBI Taxonomy" id="472368"/>
    <lineage>
        <taxon>Eukaryota</taxon>
        <taxon>Viridiplantae</taxon>
        <taxon>Streptophyta</taxon>
        <taxon>Embryophyta</taxon>
        <taxon>Tracheophyta</taxon>
        <taxon>Spermatophyta</taxon>
        <taxon>Magnoliopsida</taxon>
        <taxon>eudicotyledons</taxon>
        <taxon>Gunneridae</taxon>
        <taxon>Pentapetalae</taxon>
        <taxon>asterids</taxon>
        <taxon>lamiids</taxon>
        <taxon>Lamiales</taxon>
        <taxon>Gesneriaceae</taxon>
        <taxon>Didymocarpoideae</taxon>
        <taxon>Trichosporeae</taxon>
        <taxon>Loxocarpinae</taxon>
        <taxon>Dorcoceras</taxon>
    </lineage>
</organism>
<dbReference type="SUPFAM" id="SSF50952">
    <property type="entry name" value="Soluble quinoprotein glucose dehydrogenase"/>
    <property type="match status" value="1"/>
</dbReference>
<evidence type="ECO:0000259" key="12">
    <source>
        <dbReference type="Pfam" id="PF07995"/>
    </source>
</evidence>
<keyword evidence="3" id="KW-1003">Cell membrane</keyword>
<feature type="domain" description="Glucose/Sorbosone dehydrogenase" evidence="12">
    <location>
        <begin position="261"/>
        <end position="509"/>
    </location>
</feature>
<dbReference type="FunFam" id="2.120.10.30:FF:000067">
    <property type="entry name" value="HHIP-like 1"/>
    <property type="match status" value="1"/>
</dbReference>
<evidence type="ECO:0000256" key="10">
    <source>
        <dbReference type="ARBA" id="ARBA00061483"/>
    </source>
</evidence>
<evidence type="ECO:0000256" key="5">
    <source>
        <dbReference type="ARBA" id="ARBA00022891"/>
    </source>
</evidence>